<reference evidence="1" key="1">
    <citation type="submission" date="2020-06" db="EMBL/GenBank/DDBJ databases">
        <title>WGS assembly of Ceratodon purpureus strain R40.</title>
        <authorList>
            <person name="Carey S.B."/>
            <person name="Jenkins J."/>
            <person name="Shu S."/>
            <person name="Lovell J.T."/>
            <person name="Sreedasyam A."/>
            <person name="Maumus F."/>
            <person name="Tiley G.P."/>
            <person name="Fernandez-Pozo N."/>
            <person name="Barry K."/>
            <person name="Chen C."/>
            <person name="Wang M."/>
            <person name="Lipzen A."/>
            <person name="Daum C."/>
            <person name="Saski C.A."/>
            <person name="Payton A.C."/>
            <person name="Mcbreen J.C."/>
            <person name="Conrad R.E."/>
            <person name="Kollar L.M."/>
            <person name="Olsson S."/>
            <person name="Huttunen S."/>
            <person name="Landis J.B."/>
            <person name="Wickett N.J."/>
            <person name="Johnson M.G."/>
            <person name="Rensing S.A."/>
            <person name="Grimwood J."/>
            <person name="Schmutz J."/>
            <person name="Mcdaniel S.F."/>
        </authorList>
    </citation>
    <scope>NUCLEOTIDE SEQUENCE</scope>
    <source>
        <strain evidence="1">R40</strain>
    </source>
</reference>
<dbReference type="AlphaFoldDB" id="A0A8T0GKM7"/>
<protein>
    <submittedName>
        <fullName evidence="1">Uncharacterized protein</fullName>
    </submittedName>
</protein>
<dbReference type="EMBL" id="CM026431">
    <property type="protein sequence ID" value="KAG0559115.1"/>
    <property type="molecule type" value="Genomic_DNA"/>
</dbReference>
<evidence type="ECO:0000313" key="1">
    <source>
        <dbReference type="EMBL" id="KAG0559115.1"/>
    </source>
</evidence>
<proteinExistence type="predicted"/>
<sequence length="145" mass="15874">MQHRCIPSLAISIPPLHTPKPQHFQARFTRVCSFNFTSGICAYEELCWNIADVAAGSLKLTTSPSIRYQACPSDPSSSSSCDLVKCAKWAFSPVTLVCSPLNMRIVHATGCWWCNSVVNLLMNSFPCTSSFLIDCAIPACLVLNI</sequence>
<evidence type="ECO:0000313" key="2">
    <source>
        <dbReference type="Proteomes" id="UP000822688"/>
    </source>
</evidence>
<dbReference type="Proteomes" id="UP000822688">
    <property type="component" value="Chromosome 10"/>
</dbReference>
<keyword evidence="2" id="KW-1185">Reference proteome</keyword>
<accession>A0A8T0GKM7</accession>
<name>A0A8T0GKM7_CERPU</name>
<comment type="caution">
    <text evidence="1">The sequence shown here is derived from an EMBL/GenBank/DDBJ whole genome shotgun (WGS) entry which is preliminary data.</text>
</comment>
<gene>
    <name evidence="1" type="ORF">KC19_10G080000</name>
</gene>
<organism evidence="1 2">
    <name type="scientific">Ceratodon purpureus</name>
    <name type="common">Fire moss</name>
    <name type="synonym">Dicranum purpureum</name>
    <dbReference type="NCBI Taxonomy" id="3225"/>
    <lineage>
        <taxon>Eukaryota</taxon>
        <taxon>Viridiplantae</taxon>
        <taxon>Streptophyta</taxon>
        <taxon>Embryophyta</taxon>
        <taxon>Bryophyta</taxon>
        <taxon>Bryophytina</taxon>
        <taxon>Bryopsida</taxon>
        <taxon>Dicranidae</taxon>
        <taxon>Pseudoditrichales</taxon>
        <taxon>Ditrichaceae</taxon>
        <taxon>Ceratodon</taxon>
    </lineage>
</organism>